<dbReference type="Proteomes" id="UP000071641">
    <property type="component" value="Unassembled WGS sequence"/>
</dbReference>
<organism evidence="1 2">
    <name type="scientific">Grimontia celer</name>
    <dbReference type="NCBI Taxonomy" id="1796497"/>
    <lineage>
        <taxon>Bacteria</taxon>
        <taxon>Pseudomonadati</taxon>
        <taxon>Pseudomonadota</taxon>
        <taxon>Gammaproteobacteria</taxon>
        <taxon>Vibrionales</taxon>
        <taxon>Vibrionaceae</taxon>
        <taxon>Grimontia</taxon>
    </lineage>
</organism>
<proteinExistence type="predicted"/>
<keyword evidence="2" id="KW-1185">Reference proteome</keyword>
<reference evidence="2" key="1">
    <citation type="submission" date="2016-02" db="EMBL/GenBank/DDBJ databases">
        <authorList>
            <person name="Rodrigo-Torres Lidia"/>
            <person name="Arahal R.David."/>
        </authorList>
    </citation>
    <scope>NUCLEOTIDE SEQUENCE [LARGE SCALE GENOMIC DNA]</scope>
    <source>
        <strain evidence="2">CECT 9029</strain>
    </source>
</reference>
<protein>
    <submittedName>
        <fullName evidence="1">Uncharacterized protein</fullName>
    </submittedName>
</protein>
<dbReference type="STRING" id="1796497.GCE9029_03668"/>
<evidence type="ECO:0000313" key="1">
    <source>
        <dbReference type="EMBL" id="CZF83157.1"/>
    </source>
</evidence>
<accession>A0A128F8L7</accession>
<evidence type="ECO:0000313" key="2">
    <source>
        <dbReference type="Proteomes" id="UP000071641"/>
    </source>
</evidence>
<gene>
    <name evidence="1" type="ORF">GCE9029_03668</name>
</gene>
<dbReference type="EMBL" id="FIZX01000002">
    <property type="protein sequence ID" value="CZF83157.1"/>
    <property type="molecule type" value="Genomic_DNA"/>
</dbReference>
<dbReference type="AlphaFoldDB" id="A0A128F8L7"/>
<sequence>MTCHNMMSGNQADNKKAPKGAFLALGMAVGLSNKAIIDAHSHTALCSLGCIFLTFEN</sequence>
<name>A0A128F8L7_9GAMM</name>